<evidence type="ECO:0000313" key="11">
    <source>
        <dbReference type="Proteomes" id="UP000655225"/>
    </source>
</evidence>
<dbReference type="PANTHER" id="PTHR31384:SF94">
    <property type="entry name" value="AUXIN RESPONSE FACTOR 17"/>
    <property type="match status" value="1"/>
</dbReference>
<keyword evidence="11" id="KW-1185">Reference proteome</keyword>
<evidence type="ECO:0000256" key="3">
    <source>
        <dbReference type="ARBA" id="ARBA00023015"/>
    </source>
</evidence>
<dbReference type="InterPro" id="IPR010525">
    <property type="entry name" value="ARF_dom"/>
</dbReference>
<keyword evidence="3 8" id="KW-0805">Transcription regulation</keyword>
<keyword evidence="4 8" id="KW-0238">DNA-binding</keyword>
<evidence type="ECO:0000256" key="6">
    <source>
        <dbReference type="ARBA" id="ARBA00023242"/>
    </source>
</evidence>
<dbReference type="PANTHER" id="PTHR31384">
    <property type="entry name" value="AUXIN RESPONSE FACTOR 4-RELATED"/>
    <property type="match status" value="1"/>
</dbReference>
<evidence type="ECO:0000256" key="4">
    <source>
        <dbReference type="ARBA" id="ARBA00023125"/>
    </source>
</evidence>
<dbReference type="InterPro" id="IPR015300">
    <property type="entry name" value="DNA-bd_pseudobarrel_sf"/>
</dbReference>
<dbReference type="PROSITE" id="PS50863">
    <property type="entry name" value="B3"/>
    <property type="match status" value="1"/>
</dbReference>
<comment type="subcellular location">
    <subcellularLocation>
        <location evidence="1 8">Nucleus</location>
    </subcellularLocation>
</comment>
<dbReference type="InterPro" id="IPR003340">
    <property type="entry name" value="B3_DNA-bd"/>
</dbReference>
<sequence>MMASAMVNDLHGLDPKIWKACAGSSVKIPTVDSRVYYFPQGHAEQSSSPVEFSSAVRSKPMILCRILSVQFLANPETDEVFAKFRLEPNDLYSAGMMHTSPDGDDEVAAEEKVVSYAKSLTASDANNGGGFSVPRFCADSIFPPLNLKAEPPVQTISVRDVHGVIWKFRHIYRGTPRRHLLTTGWSKFVNHKKLVAGDSVVFMKNRIGELFVGVRRVVRSVADCEWWSSHIASVASAGVKLEDEFLSREGFPRSGRGRVSGESVVEAAELAAVGRAFEIVYYPKAGTPEFVVKAETVNNSLSLYWAVGMRVKMAVETEDSCRMTWFQGEVVSIAVPDQGLWNRSPWRALQCFTAGQSDLQQALLVNPFPESATLGSASIANTFVAPPNAFLSKHGEMASLSSSSAAVGRFSISIPLYSIADELLELNAPMGIGYPVSQRRPDPPIRQCMGSKQAMLEIFEGVTWDERDVCQNVKRVSPWQVELVSVSPTLQTQFPPTKKFRIPQNPELPTSGQGGLLFPMTGLHNSMMGHFSPSLLSYNTFPAGMQGARHDPIYLSSLSNLINNNTHHMFTDSLFGNNVEQKLNGVSTELNIGSTSQSDNSSPPSQGSVHFYGKKLFSNQIRDSSAKAGVCSFQLFGKIIETNQPVESGFDYVGCTGNDGNKPLSPSLSYPYKQLYNRLDVQCQRVSAVEACSL</sequence>
<dbReference type="SMART" id="SM01019">
    <property type="entry name" value="B3"/>
    <property type="match status" value="1"/>
</dbReference>
<dbReference type="GO" id="GO:0009734">
    <property type="term" value="P:auxin-activated signaling pathway"/>
    <property type="evidence" value="ECO:0007669"/>
    <property type="project" value="UniProtKB-KW"/>
</dbReference>
<keyword evidence="7 8" id="KW-0927">Auxin signaling pathway</keyword>
<dbReference type="InterPro" id="IPR044835">
    <property type="entry name" value="ARF_plant"/>
</dbReference>
<dbReference type="Pfam" id="PF02362">
    <property type="entry name" value="B3"/>
    <property type="match status" value="1"/>
</dbReference>
<evidence type="ECO:0000259" key="9">
    <source>
        <dbReference type="PROSITE" id="PS50863"/>
    </source>
</evidence>
<proteinExistence type="inferred from homology"/>
<comment type="caution">
    <text evidence="10">The sequence shown here is derived from an EMBL/GenBank/DDBJ whole genome shotgun (WGS) entry which is preliminary data.</text>
</comment>
<evidence type="ECO:0000256" key="7">
    <source>
        <dbReference type="ARBA" id="ARBA00023294"/>
    </source>
</evidence>
<dbReference type="Pfam" id="PF06507">
    <property type="entry name" value="ARF_AD"/>
    <property type="match status" value="1"/>
</dbReference>
<feature type="domain" description="TF-B3" evidence="9">
    <location>
        <begin position="116"/>
        <end position="218"/>
    </location>
</feature>
<dbReference type="AlphaFoldDB" id="A0A834ZEM5"/>
<comment type="function">
    <text evidence="8">Auxin response factors (ARFs) are transcriptional factors that bind specifically to the DNA sequence 5'-TGTCTC-3' found in the auxin-responsive promoter elements (AuxREs).</text>
</comment>
<dbReference type="FunFam" id="2.40.330.10:FF:000001">
    <property type="entry name" value="Auxin response factor"/>
    <property type="match status" value="1"/>
</dbReference>
<organism evidence="10 11">
    <name type="scientific">Tetracentron sinense</name>
    <name type="common">Spur-leaf</name>
    <dbReference type="NCBI Taxonomy" id="13715"/>
    <lineage>
        <taxon>Eukaryota</taxon>
        <taxon>Viridiplantae</taxon>
        <taxon>Streptophyta</taxon>
        <taxon>Embryophyta</taxon>
        <taxon>Tracheophyta</taxon>
        <taxon>Spermatophyta</taxon>
        <taxon>Magnoliopsida</taxon>
        <taxon>Trochodendrales</taxon>
        <taxon>Trochodendraceae</taxon>
        <taxon>Tetracentron</taxon>
    </lineage>
</organism>
<dbReference type="OMA" id="ENESAGM"/>
<dbReference type="CDD" id="cd10017">
    <property type="entry name" value="B3_DNA"/>
    <property type="match status" value="1"/>
</dbReference>
<dbReference type="OrthoDB" id="1414159at2759"/>
<dbReference type="GO" id="GO:0003677">
    <property type="term" value="F:DNA binding"/>
    <property type="evidence" value="ECO:0007669"/>
    <property type="project" value="UniProtKB-KW"/>
</dbReference>
<dbReference type="Proteomes" id="UP000655225">
    <property type="component" value="Unassembled WGS sequence"/>
</dbReference>
<comment type="subunit">
    <text evidence="8">Homodimers and heterodimers.</text>
</comment>
<evidence type="ECO:0000256" key="1">
    <source>
        <dbReference type="ARBA" id="ARBA00004123"/>
    </source>
</evidence>
<evidence type="ECO:0000256" key="2">
    <source>
        <dbReference type="ARBA" id="ARBA00007853"/>
    </source>
</evidence>
<reference evidence="10 11" key="1">
    <citation type="submission" date="2020-04" db="EMBL/GenBank/DDBJ databases">
        <title>Plant Genome Project.</title>
        <authorList>
            <person name="Zhang R.-G."/>
        </authorList>
    </citation>
    <scope>NUCLEOTIDE SEQUENCE [LARGE SCALE GENOMIC DNA]</scope>
    <source>
        <strain evidence="10">YNK0</strain>
        <tissue evidence="10">Leaf</tissue>
    </source>
</reference>
<evidence type="ECO:0000256" key="8">
    <source>
        <dbReference type="RuleBase" id="RU004561"/>
    </source>
</evidence>
<gene>
    <name evidence="10" type="ORF">HHK36_009073</name>
</gene>
<evidence type="ECO:0000256" key="5">
    <source>
        <dbReference type="ARBA" id="ARBA00023163"/>
    </source>
</evidence>
<keyword evidence="5 8" id="KW-0804">Transcription</keyword>
<dbReference type="EMBL" id="JABCRI010000006">
    <property type="protein sequence ID" value="KAF8404190.1"/>
    <property type="molecule type" value="Genomic_DNA"/>
</dbReference>
<dbReference type="GO" id="GO:0005634">
    <property type="term" value="C:nucleus"/>
    <property type="evidence" value="ECO:0007669"/>
    <property type="project" value="UniProtKB-SubCell"/>
</dbReference>
<dbReference type="SUPFAM" id="SSF101936">
    <property type="entry name" value="DNA-binding pseudobarrel domain"/>
    <property type="match status" value="1"/>
</dbReference>
<evidence type="ECO:0000313" key="10">
    <source>
        <dbReference type="EMBL" id="KAF8404190.1"/>
    </source>
</evidence>
<accession>A0A834ZEM5</accession>
<dbReference type="Gene3D" id="2.40.330.10">
    <property type="entry name" value="DNA-binding pseudobarrel domain"/>
    <property type="match status" value="1"/>
</dbReference>
<dbReference type="Gene3D" id="2.30.30.1040">
    <property type="match status" value="2"/>
</dbReference>
<keyword evidence="6 8" id="KW-0539">Nucleus</keyword>
<comment type="similarity">
    <text evidence="2 8">Belongs to the ARF family.</text>
</comment>
<protein>
    <recommendedName>
        <fullName evidence="8">Auxin response factor</fullName>
    </recommendedName>
</protein>
<name>A0A834ZEM5_TETSI</name>
<dbReference type="GO" id="GO:0006355">
    <property type="term" value="P:regulation of DNA-templated transcription"/>
    <property type="evidence" value="ECO:0007669"/>
    <property type="project" value="InterPro"/>
</dbReference>